<reference evidence="6" key="1">
    <citation type="submission" date="2025-08" db="UniProtKB">
        <authorList>
            <consortium name="RefSeq"/>
        </authorList>
    </citation>
    <scope>IDENTIFICATION</scope>
</reference>
<dbReference type="GO" id="GO:0001786">
    <property type="term" value="F:phosphatidylserine binding"/>
    <property type="evidence" value="ECO:0007669"/>
    <property type="project" value="TreeGrafter"/>
</dbReference>
<proteinExistence type="inferred from homology"/>
<keyword evidence="3" id="KW-0041">Annexin</keyword>
<dbReference type="GO" id="GO:0005509">
    <property type="term" value="F:calcium ion binding"/>
    <property type="evidence" value="ECO:0007669"/>
    <property type="project" value="InterPro"/>
</dbReference>
<dbReference type="PROSITE" id="PS51897">
    <property type="entry name" value="ANNEXIN_2"/>
    <property type="match status" value="1"/>
</dbReference>
<name>A0A6P7TXM2_9MOLL</name>
<organism evidence="5 6">
    <name type="scientific">Octopus sinensis</name>
    <name type="common">East Asian common octopus</name>
    <dbReference type="NCBI Taxonomy" id="2607531"/>
    <lineage>
        <taxon>Eukaryota</taxon>
        <taxon>Metazoa</taxon>
        <taxon>Spiralia</taxon>
        <taxon>Lophotrochozoa</taxon>
        <taxon>Mollusca</taxon>
        <taxon>Cephalopoda</taxon>
        <taxon>Coleoidea</taxon>
        <taxon>Octopodiformes</taxon>
        <taxon>Octopoda</taxon>
        <taxon>Incirrata</taxon>
        <taxon>Octopodidae</taxon>
        <taxon>Octopus</taxon>
    </lineage>
</organism>
<dbReference type="PANTHER" id="PTHR10502:SF102">
    <property type="entry name" value="ANNEXIN B11"/>
    <property type="match status" value="1"/>
</dbReference>
<keyword evidence="5" id="KW-1185">Reference proteome</keyword>
<evidence type="ECO:0000256" key="2">
    <source>
        <dbReference type="ARBA" id="ARBA00022737"/>
    </source>
</evidence>
<dbReference type="Gene3D" id="1.10.220.10">
    <property type="entry name" value="Annexin"/>
    <property type="match status" value="2"/>
</dbReference>
<evidence type="ECO:0000256" key="1">
    <source>
        <dbReference type="ARBA" id="ARBA00007831"/>
    </source>
</evidence>
<feature type="transmembrane region" description="Helical" evidence="4">
    <location>
        <begin position="157"/>
        <end position="175"/>
    </location>
</feature>
<dbReference type="FunFam" id="1.10.220.10:FF:000005">
    <property type="entry name" value="Annexin"/>
    <property type="match status" value="1"/>
</dbReference>
<dbReference type="GO" id="GO:0005886">
    <property type="term" value="C:plasma membrane"/>
    <property type="evidence" value="ECO:0007669"/>
    <property type="project" value="TreeGrafter"/>
</dbReference>
<dbReference type="InterPro" id="IPR018502">
    <property type="entry name" value="Annexin_repeat"/>
</dbReference>
<keyword evidence="4" id="KW-1133">Transmembrane helix</keyword>
<comment type="similarity">
    <text evidence="1">Belongs to the annexin family.</text>
</comment>
<dbReference type="PRINTS" id="PR00196">
    <property type="entry name" value="ANNEXIN"/>
</dbReference>
<protein>
    <submittedName>
        <fullName evidence="6">Annexin A4 isoform X1</fullName>
    </submittedName>
</protein>
<sequence>MEGDAGAPTVDDMMKAASKAMGVPLRPKFQGTIIADPNFNADDCADRLQKTMKGLGTKDRKLIEILTKHTNEQRQEIEKSYNARLGVLRDDIDSDLSGHYKDMCLSLLDPFITYDCKELNRAVNRLGTDESTLVEILFTRSNDDIGKIKEEYEKCKLLLLLYLLLLFLLLLFKPFSRLFLEDDHKEPGFLHGSVIWY</sequence>
<keyword evidence="2" id="KW-0677">Repeat</keyword>
<dbReference type="GO" id="GO:0005544">
    <property type="term" value="F:calcium-dependent phospholipid binding"/>
    <property type="evidence" value="ECO:0007669"/>
    <property type="project" value="InterPro"/>
</dbReference>
<evidence type="ECO:0000256" key="4">
    <source>
        <dbReference type="SAM" id="Phobius"/>
    </source>
</evidence>
<dbReference type="Proteomes" id="UP000515154">
    <property type="component" value="Linkage group LG30"/>
</dbReference>
<evidence type="ECO:0000256" key="3">
    <source>
        <dbReference type="ARBA" id="ARBA00023216"/>
    </source>
</evidence>
<keyword evidence="4" id="KW-0812">Transmembrane</keyword>
<dbReference type="InterPro" id="IPR037104">
    <property type="entry name" value="Annexin_sf"/>
</dbReference>
<dbReference type="GO" id="GO:0005737">
    <property type="term" value="C:cytoplasm"/>
    <property type="evidence" value="ECO:0007669"/>
    <property type="project" value="TreeGrafter"/>
</dbReference>
<dbReference type="PANTHER" id="PTHR10502">
    <property type="entry name" value="ANNEXIN"/>
    <property type="match status" value="1"/>
</dbReference>
<dbReference type="InterPro" id="IPR001464">
    <property type="entry name" value="Annexin"/>
</dbReference>
<dbReference type="AlphaFoldDB" id="A0A6P7TXM2"/>
<dbReference type="RefSeq" id="XP_029653531.2">
    <property type="nucleotide sequence ID" value="XM_029797671.2"/>
</dbReference>
<dbReference type="GO" id="GO:0012506">
    <property type="term" value="C:vesicle membrane"/>
    <property type="evidence" value="ECO:0007669"/>
    <property type="project" value="TreeGrafter"/>
</dbReference>
<evidence type="ECO:0000313" key="6">
    <source>
        <dbReference type="RefSeq" id="XP_029653531.2"/>
    </source>
</evidence>
<dbReference type="GO" id="GO:0005634">
    <property type="term" value="C:nucleus"/>
    <property type="evidence" value="ECO:0007669"/>
    <property type="project" value="TreeGrafter"/>
</dbReference>
<dbReference type="SMART" id="SM00335">
    <property type="entry name" value="ANX"/>
    <property type="match status" value="2"/>
</dbReference>
<gene>
    <name evidence="6" type="primary">LOC115226659</name>
</gene>
<accession>A0A6P7TXM2</accession>
<keyword evidence="4" id="KW-0472">Membrane</keyword>
<dbReference type="SUPFAM" id="SSF47874">
    <property type="entry name" value="Annexin"/>
    <property type="match status" value="1"/>
</dbReference>
<dbReference type="KEGG" id="osn:115226659"/>
<dbReference type="Pfam" id="PF00191">
    <property type="entry name" value="Annexin"/>
    <property type="match status" value="2"/>
</dbReference>
<evidence type="ECO:0000313" key="5">
    <source>
        <dbReference type="Proteomes" id="UP000515154"/>
    </source>
</evidence>